<dbReference type="AlphaFoldDB" id="A0A0A8YVL4"/>
<protein>
    <submittedName>
        <fullName evidence="1">Uncharacterized protein</fullName>
    </submittedName>
</protein>
<accession>A0A0A8YVL4</accession>
<proteinExistence type="predicted"/>
<sequence>MIHIYMGINVKIWQSYGHNHTRGW</sequence>
<organism evidence="1">
    <name type="scientific">Arundo donax</name>
    <name type="common">Giant reed</name>
    <name type="synonym">Donax arundinaceus</name>
    <dbReference type="NCBI Taxonomy" id="35708"/>
    <lineage>
        <taxon>Eukaryota</taxon>
        <taxon>Viridiplantae</taxon>
        <taxon>Streptophyta</taxon>
        <taxon>Embryophyta</taxon>
        <taxon>Tracheophyta</taxon>
        <taxon>Spermatophyta</taxon>
        <taxon>Magnoliopsida</taxon>
        <taxon>Liliopsida</taxon>
        <taxon>Poales</taxon>
        <taxon>Poaceae</taxon>
        <taxon>PACMAD clade</taxon>
        <taxon>Arundinoideae</taxon>
        <taxon>Arundineae</taxon>
        <taxon>Arundo</taxon>
    </lineage>
</organism>
<reference evidence="1" key="1">
    <citation type="submission" date="2014-09" db="EMBL/GenBank/DDBJ databases">
        <authorList>
            <person name="Magalhaes I.L.F."/>
            <person name="Oliveira U."/>
            <person name="Santos F.R."/>
            <person name="Vidigal T.H.D.A."/>
            <person name="Brescovit A.D."/>
            <person name="Santos A.J."/>
        </authorList>
    </citation>
    <scope>NUCLEOTIDE SEQUENCE</scope>
    <source>
        <tissue evidence="1">Shoot tissue taken approximately 20 cm above the soil surface</tissue>
    </source>
</reference>
<evidence type="ECO:0000313" key="1">
    <source>
        <dbReference type="EMBL" id="JAD26632.1"/>
    </source>
</evidence>
<dbReference type="EMBL" id="GBRH01271263">
    <property type="protein sequence ID" value="JAD26632.1"/>
    <property type="molecule type" value="Transcribed_RNA"/>
</dbReference>
<name>A0A0A8YVL4_ARUDO</name>
<reference evidence="1" key="2">
    <citation type="journal article" date="2015" name="Data Brief">
        <title>Shoot transcriptome of the giant reed, Arundo donax.</title>
        <authorList>
            <person name="Barrero R.A."/>
            <person name="Guerrero F.D."/>
            <person name="Moolhuijzen P."/>
            <person name="Goolsby J.A."/>
            <person name="Tidwell J."/>
            <person name="Bellgard S.E."/>
            <person name="Bellgard M.I."/>
        </authorList>
    </citation>
    <scope>NUCLEOTIDE SEQUENCE</scope>
    <source>
        <tissue evidence="1">Shoot tissue taken approximately 20 cm above the soil surface</tissue>
    </source>
</reference>